<proteinExistence type="predicted"/>
<reference evidence="2 3" key="1">
    <citation type="submission" date="2020-08" db="EMBL/GenBank/DDBJ databases">
        <title>Genomic Encyclopedia of Type Strains, Phase IV (KMG-IV): sequencing the most valuable type-strain genomes for metagenomic binning, comparative biology and taxonomic classification.</title>
        <authorList>
            <person name="Goeker M."/>
        </authorList>
    </citation>
    <scope>NUCLEOTIDE SEQUENCE [LARGE SCALE GENOMIC DNA]</scope>
    <source>
        <strain evidence="2 3">DSM 2163</strain>
    </source>
</reference>
<keyword evidence="1" id="KW-0472">Membrane</keyword>
<dbReference type="EMBL" id="JACHOP010000017">
    <property type="protein sequence ID" value="MBB5758813.1"/>
    <property type="molecule type" value="Genomic_DNA"/>
</dbReference>
<evidence type="ECO:0000313" key="3">
    <source>
        <dbReference type="Proteomes" id="UP000583454"/>
    </source>
</evidence>
<keyword evidence="1" id="KW-0812">Transmembrane</keyword>
<gene>
    <name evidence="2" type="ORF">HNR00_003540</name>
</gene>
<dbReference type="AlphaFoldDB" id="A0A840ZQ27"/>
<keyword evidence="1" id="KW-1133">Transmembrane helix</keyword>
<sequence>MTPRPSAVEPRLNPSTVLAIVIAGPGAWIAAAVGAALCARAHGWL</sequence>
<name>A0A840ZQ27_9HYPH</name>
<accession>A0A840ZQ27</accession>
<comment type="caution">
    <text evidence="2">The sequence shown here is derived from an EMBL/GenBank/DDBJ whole genome shotgun (WGS) entry which is preliminary data.</text>
</comment>
<dbReference type="Proteomes" id="UP000583454">
    <property type="component" value="Unassembled WGS sequence"/>
</dbReference>
<organism evidence="2 3">
    <name type="scientific">Methylorubrum rhodinum</name>
    <dbReference type="NCBI Taxonomy" id="29428"/>
    <lineage>
        <taxon>Bacteria</taxon>
        <taxon>Pseudomonadati</taxon>
        <taxon>Pseudomonadota</taxon>
        <taxon>Alphaproteobacteria</taxon>
        <taxon>Hyphomicrobiales</taxon>
        <taxon>Methylobacteriaceae</taxon>
        <taxon>Methylorubrum</taxon>
    </lineage>
</organism>
<protein>
    <submittedName>
        <fullName evidence="2">Citrate synthase</fullName>
    </submittedName>
</protein>
<feature type="transmembrane region" description="Helical" evidence="1">
    <location>
        <begin position="16"/>
        <end position="39"/>
    </location>
</feature>
<evidence type="ECO:0000313" key="2">
    <source>
        <dbReference type="EMBL" id="MBB5758813.1"/>
    </source>
</evidence>
<keyword evidence="3" id="KW-1185">Reference proteome</keyword>
<evidence type="ECO:0000256" key="1">
    <source>
        <dbReference type="SAM" id="Phobius"/>
    </source>
</evidence>